<accession>A0ABV0VI97</accession>
<dbReference type="Proteomes" id="UP001482620">
    <property type="component" value="Unassembled WGS sequence"/>
</dbReference>
<proteinExistence type="predicted"/>
<evidence type="ECO:0000313" key="2">
    <source>
        <dbReference type="Proteomes" id="UP001482620"/>
    </source>
</evidence>
<name>A0ABV0VI97_9TELE</name>
<reference evidence="1 2" key="1">
    <citation type="submission" date="2021-06" db="EMBL/GenBank/DDBJ databases">
        <authorList>
            <person name="Palmer J.M."/>
        </authorList>
    </citation>
    <scope>NUCLEOTIDE SEQUENCE [LARGE SCALE GENOMIC DNA]</scope>
    <source>
        <strain evidence="2">if_2019</strain>
        <tissue evidence="1">Muscle</tissue>
    </source>
</reference>
<organism evidence="1 2">
    <name type="scientific">Ilyodon furcidens</name>
    <name type="common">goldbreast splitfin</name>
    <dbReference type="NCBI Taxonomy" id="33524"/>
    <lineage>
        <taxon>Eukaryota</taxon>
        <taxon>Metazoa</taxon>
        <taxon>Chordata</taxon>
        <taxon>Craniata</taxon>
        <taxon>Vertebrata</taxon>
        <taxon>Euteleostomi</taxon>
        <taxon>Actinopterygii</taxon>
        <taxon>Neopterygii</taxon>
        <taxon>Teleostei</taxon>
        <taxon>Neoteleostei</taxon>
        <taxon>Acanthomorphata</taxon>
        <taxon>Ovalentaria</taxon>
        <taxon>Atherinomorphae</taxon>
        <taxon>Cyprinodontiformes</taxon>
        <taxon>Goodeidae</taxon>
        <taxon>Ilyodon</taxon>
    </lineage>
</organism>
<gene>
    <name evidence="1" type="ORF">ILYODFUR_028043</name>
</gene>
<comment type="caution">
    <text evidence="1">The sequence shown here is derived from an EMBL/GenBank/DDBJ whole genome shotgun (WGS) entry which is preliminary data.</text>
</comment>
<protein>
    <submittedName>
        <fullName evidence="1">Uncharacterized protein</fullName>
    </submittedName>
</protein>
<dbReference type="EMBL" id="JAHRIQ010108038">
    <property type="protein sequence ID" value="MEQ2256824.1"/>
    <property type="molecule type" value="Genomic_DNA"/>
</dbReference>
<evidence type="ECO:0000313" key="1">
    <source>
        <dbReference type="EMBL" id="MEQ2256824.1"/>
    </source>
</evidence>
<sequence>MILTMKTRTRIRDEEVPGGVQSKNMDAVPPLFLNDAYHKFHQVNVFQLRKLKKTFLLFKVKNLLQSDQNPWSWATVAGNFV</sequence>
<keyword evidence="2" id="KW-1185">Reference proteome</keyword>